<comment type="caution">
    <text evidence="2">The sequence shown here is derived from an EMBL/GenBank/DDBJ whole genome shotgun (WGS) entry which is preliminary data.</text>
</comment>
<name>A0A964RT11_9CLOT</name>
<dbReference type="EMBL" id="WSRQ01000115">
    <property type="protein sequence ID" value="MVX67302.1"/>
    <property type="molecule type" value="Genomic_DNA"/>
</dbReference>
<accession>A0A964RT11</accession>
<feature type="chain" id="PRO_5039088229" evidence="1">
    <location>
        <begin position="21"/>
        <end position="105"/>
    </location>
</feature>
<reference evidence="2" key="1">
    <citation type="submission" date="2019-12" db="EMBL/GenBank/DDBJ databases">
        <title>Microbes associate with the intestines of laboratory mice.</title>
        <authorList>
            <person name="Navarre W."/>
            <person name="Wong E."/>
        </authorList>
    </citation>
    <scope>NUCLEOTIDE SEQUENCE</scope>
    <source>
        <strain evidence="2">NM79_F5</strain>
    </source>
</reference>
<keyword evidence="1" id="KW-0732">Signal</keyword>
<sequence length="105" mass="12065">MKKFISIFSIFLFLSFSINTITTVAQQKRFKEGFYSITNLGLLENVSYNVQNVSDYNGFIVVFDSDQKIQQAISLEPHSIKHPLKTIRNTDRVVILGQGELIFPY</sequence>
<gene>
    <name evidence="2" type="ORF">GKZ28_27105</name>
</gene>
<dbReference type="Proteomes" id="UP000656077">
    <property type="component" value="Unassembled WGS sequence"/>
</dbReference>
<evidence type="ECO:0000256" key="1">
    <source>
        <dbReference type="SAM" id="SignalP"/>
    </source>
</evidence>
<protein>
    <submittedName>
        <fullName evidence="2">Uncharacterized protein</fullName>
    </submittedName>
</protein>
<feature type="signal peptide" evidence="1">
    <location>
        <begin position="1"/>
        <end position="20"/>
    </location>
</feature>
<organism evidence="2 3">
    <name type="scientific">Clostridium chromiireducens</name>
    <dbReference type="NCBI Taxonomy" id="225345"/>
    <lineage>
        <taxon>Bacteria</taxon>
        <taxon>Bacillati</taxon>
        <taxon>Bacillota</taxon>
        <taxon>Clostridia</taxon>
        <taxon>Eubacteriales</taxon>
        <taxon>Clostridiaceae</taxon>
        <taxon>Clostridium</taxon>
    </lineage>
</organism>
<evidence type="ECO:0000313" key="3">
    <source>
        <dbReference type="Proteomes" id="UP000656077"/>
    </source>
</evidence>
<proteinExistence type="predicted"/>
<dbReference type="AlphaFoldDB" id="A0A964RT11"/>
<evidence type="ECO:0000313" key="2">
    <source>
        <dbReference type="EMBL" id="MVX67302.1"/>
    </source>
</evidence>